<evidence type="ECO:0000256" key="1">
    <source>
        <dbReference type="ARBA" id="ARBA00004245"/>
    </source>
</evidence>
<gene>
    <name evidence="4" type="ORF">ECPE_LOCUS8578</name>
</gene>
<proteinExistence type="predicted"/>
<dbReference type="WBParaSite" id="ECPE_0000860501-mRNA-1">
    <property type="protein sequence ID" value="ECPE_0000860501-mRNA-1"/>
    <property type="gene ID" value="ECPE_0000860501"/>
</dbReference>
<dbReference type="PANTHER" id="PTHR16056:SF16">
    <property type="entry name" value="REGULATOR OF MICROTUBULE DYNAMICS PROTEIN 1"/>
    <property type="match status" value="1"/>
</dbReference>
<dbReference type="AlphaFoldDB" id="A0A183ANP4"/>
<evidence type="ECO:0000256" key="2">
    <source>
        <dbReference type="ARBA" id="ARBA00022490"/>
    </source>
</evidence>
<dbReference type="GO" id="GO:0005739">
    <property type="term" value="C:mitochondrion"/>
    <property type="evidence" value="ECO:0007669"/>
    <property type="project" value="TreeGrafter"/>
</dbReference>
<protein>
    <submittedName>
        <fullName evidence="6">TPR_REGION domain-containing protein</fullName>
    </submittedName>
</protein>
<reference evidence="6" key="1">
    <citation type="submission" date="2016-06" db="UniProtKB">
        <authorList>
            <consortium name="WormBaseParasite"/>
        </authorList>
    </citation>
    <scope>IDENTIFICATION</scope>
</reference>
<dbReference type="GO" id="GO:0008017">
    <property type="term" value="F:microtubule binding"/>
    <property type="evidence" value="ECO:0007669"/>
    <property type="project" value="TreeGrafter"/>
</dbReference>
<dbReference type="SUPFAM" id="SSF48452">
    <property type="entry name" value="TPR-like"/>
    <property type="match status" value="1"/>
</dbReference>
<keyword evidence="5" id="KW-1185">Reference proteome</keyword>
<evidence type="ECO:0000256" key="3">
    <source>
        <dbReference type="ARBA" id="ARBA00023212"/>
    </source>
</evidence>
<dbReference type="Gene3D" id="1.25.40.10">
    <property type="entry name" value="Tetratricopeptide repeat domain"/>
    <property type="match status" value="1"/>
</dbReference>
<organism evidence="6">
    <name type="scientific">Echinostoma caproni</name>
    <dbReference type="NCBI Taxonomy" id="27848"/>
    <lineage>
        <taxon>Eukaryota</taxon>
        <taxon>Metazoa</taxon>
        <taxon>Spiralia</taxon>
        <taxon>Lophotrochozoa</taxon>
        <taxon>Platyhelminthes</taxon>
        <taxon>Trematoda</taxon>
        <taxon>Digenea</taxon>
        <taxon>Plagiorchiida</taxon>
        <taxon>Echinostomata</taxon>
        <taxon>Echinostomatoidea</taxon>
        <taxon>Echinostomatidae</taxon>
        <taxon>Echinostoma</taxon>
    </lineage>
</organism>
<comment type="subcellular location">
    <subcellularLocation>
        <location evidence="1">Cytoplasm</location>
        <location evidence="1">Cytoskeleton</location>
    </subcellularLocation>
</comment>
<name>A0A183ANP4_9TREM</name>
<evidence type="ECO:0000313" key="5">
    <source>
        <dbReference type="Proteomes" id="UP000272942"/>
    </source>
</evidence>
<sequence length="184" mass="21594">MEDIITRADQYEKRDNFKGCFALLAENLATYPHPELYWRLARCCYDEVYALSDRPSKAELKEDFAEMLKFASKGFELDPENPKCLTWYGIAMDEIAGLDGMQQRVKKSAEFEPLWKALYHLLKAEEIQPRMLVHNMLHVAKCYRSLKEFDQARQFCKYVIEYEGEGFRVNEAKSEVRAMLTNLP</sequence>
<dbReference type="InterPro" id="IPR011990">
    <property type="entry name" value="TPR-like_helical_dom_sf"/>
</dbReference>
<keyword evidence="2" id="KW-0963">Cytoplasm</keyword>
<dbReference type="OrthoDB" id="512473at2759"/>
<dbReference type="GO" id="GO:0097431">
    <property type="term" value="C:mitotic spindle pole"/>
    <property type="evidence" value="ECO:0007669"/>
    <property type="project" value="TreeGrafter"/>
</dbReference>
<evidence type="ECO:0000313" key="4">
    <source>
        <dbReference type="EMBL" id="VDP83810.1"/>
    </source>
</evidence>
<accession>A0A183ANP4</accession>
<keyword evidence="3" id="KW-0206">Cytoskeleton</keyword>
<dbReference type="PANTHER" id="PTHR16056">
    <property type="entry name" value="REGULATOR OF MICROTUBULE DYNAMICS PROTEIN"/>
    <property type="match status" value="1"/>
</dbReference>
<reference evidence="4 5" key="2">
    <citation type="submission" date="2018-11" db="EMBL/GenBank/DDBJ databases">
        <authorList>
            <consortium name="Pathogen Informatics"/>
        </authorList>
    </citation>
    <scope>NUCLEOTIDE SEQUENCE [LARGE SCALE GENOMIC DNA]</scope>
    <source>
        <strain evidence="4 5">Egypt</strain>
    </source>
</reference>
<dbReference type="GO" id="GO:0005876">
    <property type="term" value="C:spindle microtubule"/>
    <property type="evidence" value="ECO:0007669"/>
    <property type="project" value="TreeGrafter"/>
</dbReference>
<dbReference type="Proteomes" id="UP000272942">
    <property type="component" value="Unassembled WGS sequence"/>
</dbReference>
<dbReference type="EMBL" id="UZAN01046172">
    <property type="protein sequence ID" value="VDP83810.1"/>
    <property type="molecule type" value="Genomic_DNA"/>
</dbReference>
<evidence type="ECO:0000313" key="6">
    <source>
        <dbReference type="WBParaSite" id="ECPE_0000860501-mRNA-1"/>
    </source>
</evidence>